<feature type="transmembrane region" description="Helical" evidence="2">
    <location>
        <begin position="131"/>
        <end position="151"/>
    </location>
</feature>
<keyword evidence="1" id="KW-0813">Transport</keyword>
<feature type="transmembrane region" description="Helical" evidence="2">
    <location>
        <begin position="6"/>
        <end position="25"/>
    </location>
</feature>
<dbReference type="EMBL" id="DMZY01000104">
    <property type="protein sequence ID" value="HAV92218.1"/>
    <property type="molecule type" value="Genomic_DNA"/>
</dbReference>
<proteinExistence type="predicted"/>
<organism evidence="3 4">
    <name type="scientific">candidate division WOR-3 bacterium</name>
    <dbReference type="NCBI Taxonomy" id="2052148"/>
    <lineage>
        <taxon>Bacteria</taxon>
        <taxon>Bacteria division WOR-3</taxon>
    </lineage>
</organism>
<sequence length="308" mass="35269">MVKIISSITSFSLFFITGITIAFIIKKNDSSENIFKTIETLFFSLALPSILFVQILKSYDMQNPLSLLPRLFLLALIIIFASALSVFILRFTVKRSLFKLLALCILIPNAFMIPVLFIYDDMGLSNSVMSLYAIFSIFFIPAYLTAMRLFGRIKSNKEALKKSLSLIFISQVLALFISATSLYNYLPWMIYIQFETIQLLTIPLIVLLLGFYLIKSLPHLRGIDFQNTGIFLLLKHILIPLITFISIYIFNIEYKFAVSLLLIASSPMNPIFLEENEDKKSSHQIFFFSMLCSALLIPLSMYLLNLLY</sequence>
<feature type="transmembrane region" description="Helical" evidence="2">
    <location>
        <begin position="163"/>
        <end position="185"/>
    </location>
</feature>
<evidence type="ECO:0008006" key="5">
    <source>
        <dbReference type="Google" id="ProtNLM"/>
    </source>
</evidence>
<comment type="caution">
    <text evidence="3">The sequence shown here is derived from an EMBL/GenBank/DDBJ whole genome shotgun (WGS) entry which is preliminary data.</text>
</comment>
<protein>
    <recommendedName>
        <fullName evidence="5">AEC family transporter</fullName>
    </recommendedName>
</protein>
<accession>A0A350H9K2</accession>
<evidence type="ECO:0000313" key="3">
    <source>
        <dbReference type="EMBL" id="HAV92218.1"/>
    </source>
</evidence>
<feature type="transmembrane region" description="Helical" evidence="2">
    <location>
        <begin position="229"/>
        <end position="250"/>
    </location>
</feature>
<name>A0A350H9K2_UNCW3</name>
<keyword evidence="2" id="KW-1133">Transmembrane helix</keyword>
<keyword evidence="2" id="KW-0472">Membrane</keyword>
<evidence type="ECO:0000256" key="1">
    <source>
        <dbReference type="ARBA" id="ARBA00022448"/>
    </source>
</evidence>
<reference evidence="3 4" key="1">
    <citation type="journal article" date="2018" name="Nat. Biotechnol.">
        <title>A standardized bacterial taxonomy based on genome phylogeny substantially revises the tree of life.</title>
        <authorList>
            <person name="Parks D.H."/>
            <person name="Chuvochina M."/>
            <person name="Waite D.W."/>
            <person name="Rinke C."/>
            <person name="Skarshewski A."/>
            <person name="Chaumeil P.A."/>
            <person name="Hugenholtz P."/>
        </authorList>
    </citation>
    <scope>NUCLEOTIDE SEQUENCE [LARGE SCALE GENOMIC DNA]</scope>
    <source>
        <strain evidence="3">UBA9956</strain>
    </source>
</reference>
<dbReference type="Proteomes" id="UP000264062">
    <property type="component" value="Unassembled WGS sequence"/>
</dbReference>
<keyword evidence="2" id="KW-0812">Transmembrane</keyword>
<dbReference type="PANTHER" id="PTHR36838:SF3">
    <property type="entry name" value="TRANSPORTER AUXIN EFFLUX CARRIER EC FAMILY"/>
    <property type="match status" value="1"/>
</dbReference>
<feature type="transmembrane region" description="Helical" evidence="2">
    <location>
        <begin position="37"/>
        <end position="56"/>
    </location>
</feature>
<dbReference type="PANTHER" id="PTHR36838">
    <property type="entry name" value="AUXIN EFFLUX CARRIER FAMILY PROTEIN"/>
    <property type="match status" value="1"/>
</dbReference>
<evidence type="ECO:0000313" key="4">
    <source>
        <dbReference type="Proteomes" id="UP000264062"/>
    </source>
</evidence>
<feature type="transmembrane region" description="Helical" evidence="2">
    <location>
        <begin position="71"/>
        <end position="93"/>
    </location>
</feature>
<evidence type="ECO:0000256" key="2">
    <source>
        <dbReference type="SAM" id="Phobius"/>
    </source>
</evidence>
<feature type="transmembrane region" description="Helical" evidence="2">
    <location>
        <begin position="285"/>
        <end position="304"/>
    </location>
</feature>
<feature type="transmembrane region" description="Helical" evidence="2">
    <location>
        <begin position="197"/>
        <end position="217"/>
    </location>
</feature>
<gene>
    <name evidence="3" type="ORF">DCW38_03450</name>
</gene>
<dbReference type="AlphaFoldDB" id="A0A350H9K2"/>
<feature type="transmembrane region" description="Helical" evidence="2">
    <location>
        <begin position="100"/>
        <end position="119"/>
    </location>
</feature>